<evidence type="ECO:0000256" key="2">
    <source>
        <dbReference type="ARBA" id="ARBA00023125"/>
    </source>
</evidence>
<keyword evidence="9" id="KW-1185">Reference proteome</keyword>
<dbReference type="PANTHER" id="PTHR30461:SF23">
    <property type="entry name" value="DNA RECOMBINASE-RELATED"/>
    <property type="match status" value="1"/>
</dbReference>
<dbReference type="SUPFAM" id="SSF53041">
    <property type="entry name" value="Resolvase-like"/>
    <property type="match status" value="1"/>
</dbReference>
<dbReference type="EMBL" id="CM001403">
    <property type="protein sequence ID" value="EHQ24803.1"/>
    <property type="molecule type" value="Genomic_DNA"/>
</dbReference>
<evidence type="ECO:0000259" key="7">
    <source>
        <dbReference type="PROSITE" id="PS51737"/>
    </source>
</evidence>
<dbReference type="GO" id="GO:0015074">
    <property type="term" value="P:DNA integration"/>
    <property type="evidence" value="ECO:0007669"/>
    <property type="project" value="UniProtKB-KW"/>
</dbReference>
<dbReference type="InterPro" id="IPR050639">
    <property type="entry name" value="SSR_resolvase"/>
</dbReference>
<dbReference type="InterPro" id="IPR006118">
    <property type="entry name" value="Recombinase_CS"/>
</dbReference>
<dbReference type="PROSITE" id="PS51736">
    <property type="entry name" value="RECOMBINASES_3"/>
    <property type="match status" value="1"/>
</dbReference>
<dbReference type="HOGENOM" id="CLU_010686_17_0_10"/>
<keyword evidence="1" id="KW-0229">DNA integration</keyword>
<keyword evidence="2" id="KW-0238">DNA-binding</keyword>
<protein>
    <submittedName>
        <fullName evidence="8">Resolvase domain-containing protein</fullName>
    </submittedName>
</protein>
<dbReference type="Pfam" id="PF00239">
    <property type="entry name" value="Resolvase"/>
    <property type="match status" value="1"/>
</dbReference>
<dbReference type="eggNOG" id="COG1961">
    <property type="taxonomic scope" value="Bacteria"/>
</dbReference>
<dbReference type="PANTHER" id="PTHR30461">
    <property type="entry name" value="DNA-INVERTASE FROM LAMBDOID PROPHAGE"/>
    <property type="match status" value="1"/>
</dbReference>
<dbReference type="Proteomes" id="UP000002774">
    <property type="component" value="Chromosome"/>
</dbReference>
<dbReference type="InterPro" id="IPR038109">
    <property type="entry name" value="DNA_bind_recomb_sf"/>
</dbReference>
<dbReference type="OrthoDB" id="9815006at2"/>
<dbReference type="GO" id="GO:0000150">
    <property type="term" value="F:DNA strand exchange activity"/>
    <property type="evidence" value="ECO:0007669"/>
    <property type="project" value="InterPro"/>
</dbReference>
<evidence type="ECO:0000313" key="9">
    <source>
        <dbReference type="Proteomes" id="UP000002774"/>
    </source>
</evidence>
<dbReference type="AlphaFoldDB" id="H1Y467"/>
<proteinExistence type="predicted"/>
<evidence type="ECO:0000256" key="4">
    <source>
        <dbReference type="PIRSR" id="PIRSR606118-50"/>
    </source>
</evidence>
<evidence type="ECO:0000259" key="6">
    <source>
        <dbReference type="PROSITE" id="PS51736"/>
    </source>
</evidence>
<keyword evidence="3" id="KW-0233">DNA recombination</keyword>
<dbReference type="STRING" id="714943.Mucpa_0614"/>
<dbReference type="Pfam" id="PF07508">
    <property type="entry name" value="Recombinase"/>
    <property type="match status" value="1"/>
</dbReference>
<accession>H1Y467</accession>
<dbReference type="InterPro" id="IPR006119">
    <property type="entry name" value="Resolv_N"/>
</dbReference>
<gene>
    <name evidence="8" type="ORF">Mucpa_0614</name>
</gene>
<sequence>MKIADLYIRVSTDEQADKGYSQRSQEEVLRRYCEFHHIQIRKVILEDHSAKTFNRPAWTTLLADLRKTKGRFSDLVLFTKWDRFSRNAGDAYQMISTLKTLGIEPQAIEQPLDLSIPENKLMLAIYLSTPEVENDRRALNVLHGMRRARKEGRWMASAPIGYKNAVTENGKKRIVPKEPEASILKFSFEKIATGQFSTEQIWKVARENGLRCGKNNFLVAMRNPVYCGKITVPKYKDEESHIVPGLHEPLISESLFYDVQEAMDGRKRQQGTKIMSKDELPLRGFLLCSKCTRVLTGSASKGRKQYYYYYHCCSKCGCRYKAEEVNQLFFDELQRYAPKPGIAEICKKIILDVYEADFAIKGDGRKELLEKIEELSNKQKKARELLLKGDLDGVEYREIKLECETKINALEAKLGDFSKSNISIEHDLDRAIKALTSLCGLYSLENMKLSRELIGSMYPEKFTLENLKDRTARVNEVAEIIYLISSELESKKEWASDEFSSLPTWVRPPGLEPNLVYR</sequence>
<dbReference type="Gene3D" id="3.40.50.1390">
    <property type="entry name" value="Resolvase, N-terminal catalytic domain"/>
    <property type="match status" value="1"/>
</dbReference>
<dbReference type="PROSITE" id="PS51737">
    <property type="entry name" value="RECOMBINASE_DNA_BIND"/>
    <property type="match status" value="1"/>
</dbReference>
<evidence type="ECO:0000313" key="8">
    <source>
        <dbReference type="EMBL" id="EHQ24803.1"/>
    </source>
</evidence>
<evidence type="ECO:0000256" key="1">
    <source>
        <dbReference type="ARBA" id="ARBA00022908"/>
    </source>
</evidence>
<dbReference type="GO" id="GO:0003677">
    <property type="term" value="F:DNA binding"/>
    <property type="evidence" value="ECO:0007669"/>
    <property type="project" value="UniProtKB-KW"/>
</dbReference>
<name>H1Y467_9SPHI</name>
<dbReference type="InterPro" id="IPR011109">
    <property type="entry name" value="DNA_bind_recombinase_dom"/>
</dbReference>
<reference evidence="8" key="1">
    <citation type="submission" date="2011-09" db="EMBL/GenBank/DDBJ databases">
        <title>The permanent draft genome of Mucilaginibacter paludis DSM 18603.</title>
        <authorList>
            <consortium name="US DOE Joint Genome Institute (JGI-PGF)"/>
            <person name="Lucas S."/>
            <person name="Han J."/>
            <person name="Lapidus A."/>
            <person name="Bruce D."/>
            <person name="Goodwin L."/>
            <person name="Pitluck S."/>
            <person name="Peters L."/>
            <person name="Kyrpides N."/>
            <person name="Mavromatis K."/>
            <person name="Ivanova N."/>
            <person name="Mikhailova N."/>
            <person name="Held B."/>
            <person name="Detter J.C."/>
            <person name="Tapia R."/>
            <person name="Han C."/>
            <person name="Land M."/>
            <person name="Hauser L."/>
            <person name="Markowitz V."/>
            <person name="Cheng J.-F."/>
            <person name="Hugenholtz P."/>
            <person name="Woyke T."/>
            <person name="Wu D."/>
            <person name="Tindall B."/>
            <person name="Brambilla E."/>
            <person name="Klenk H.-P."/>
            <person name="Eisen J.A."/>
        </authorList>
    </citation>
    <scope>NUCLEOTIDE SEQUENCE [LARGE SCALE GENOMIC DNA]</scope>
    <source>
        <strain evidence="8">DSM 18603</strain>
    </source>
</reference>
<feature type="domain" description="Recombinase" evidence="7">
    <location>
        <begin position="159"/>
        <end position="269"/>
    </location>
</feature>
<dbReference type="CDD" id="cd00338">
    <property type="entry name" value="Ser_Recombinase"/>
    <property type="match status" value="1"/>
</dbReference>
<feature type="domain" description="Resolvase/invertase-type recombinase catalytic" evidence="6">
    <location>
        <begin position="3"/>
        <end position="152"/>
    </location>
</feature>
<feature type="active site" description="O-(5'-phospho-DNA)-serine intermediate" evidence="4 5">
    <location>
        <position position="11"/>
    </location>
</feature>
<evidence type="ECO:0000256" key="3">
    <source>
        <dbReference type="ARBA" id="ARBA00023172"/>
    </source>
</evidence>
<organism evidence="8 9">
    <name type="scientific">Mucilaginibacter paludis DSM 18603</name>
    <dbReference type="NCBI Taxonomy" id="714943"/>
    <lineage>
        <taxon>Bacteria</taxon>
        <taxon>Pseudomonadati</taxon>
        <taxon>Bacteroidota</taxon>
        <taxon>Sphingobacteriia</taxon>
        <taxon>Sphingobacteriales</taxon>
        <taxon>Sphingobacteriaceae</taxon>
        <taxon>Mucilaginibacter</taxon>
    </lineage>
</organism>
<dbReference type="SMART" id="SM00857">
    <property type="entry name" value="Resolvase"/>
    <property type="match status" value="1"/>
</dbReference>
<dbReference type="Gene3D" id="3.90.1750.20">
    <property type="entry name" value="Putative Large Serine Recombinase, Chain B, Domain 2"/>
    <property type="match status" value="1"/>
</dbReference>
<dbReference type="PROSITE" id="PS00397">
    <property type="entry name" value="RECOMBINASES_1"/>
    <property type="match status" value="1"/>
</dbReference>
<dbReference type="InterPro" id="IPR036162">
    <property type="entry name" value="Resolvase-like_N_sf"/>
</dbReference>
<dbReference type="RefSeq" id="WP_008504379.1">
    <property type="nucleotide sequence ID" value="NZ_CM001403.1"/>
</dbReference>
<evidence type="ECO:0000256" key="5">
    <source>
        <dbReference type="PROSITE-ProRule" id="PRU10137"/>
    </source>
</evidence>